<feature type="region of interest" description="Disordered" evidence="2">
    <location>
        <begin position="1"/>
        <end position="36"/>
    </location>
</feature>
<evidence type="ECO:0000259" key="3">
    <source>
        <dbReference type="Pfam" id="PF00089"/>
    </source>
</evidence>
<dbReference type="STRING" id="232089.SAMN05443544_3721"/>
<dbReference type="PANTHER" id="PTHR15462">
    <property type="entry name" value="SERINE PROTEASE"/>
    <property type="match status" value="1"/>
</dbReference>
<evidence type="ECO:0000313" key="4">
    <source>
        <dbReference type="EMBL" id="SIO27465.1"/>
    </source>
</evidence>
<organism evidence="4 5">
    <name type="scientific">Agromyces cerinus subsp. cerinus</name>
    <dbReference type="NCBI Taxonomy" id="232089"/>
    <lineage>
        <taxon>Bacteria</taxon>
        <taxon>Bacillati</taxon>
        <taxon>Actinomycetota</taxon>
        <taxon>Actinomycetes</taxon>
        <taxon>Micrococcales</taxon>
        <taxon>Microbacteriaceae</taxon>
        <taxon>Agromyces</taxon>
    </lineage>
</organism>
<dbReference type="SUPFAM" id="SSF50494">
    <property type="entry name" value="Trypsin-like serine proteases"/>
    <property type="match status" value="1"/>
</dbReference>
<dbReference type="GO" id="GO:0004252">
    <property type="term" value="F:serine-type endopeptidase activity"/>
    <property type="evidence" value="ECO:0007669"/>
    <property type="project" value="InterPro"/>
</dbReference>
<evidence type="ECO:0000256" key="1">
    <source>
        <dbReference type="ARBA" id="ARBA00022729"/>
    </source>
</evidence>
<gene>
    <name evidence="4" type="ORF">SAMN05443544_3721</name>
</gene>
<dbReference type="InterPro" id="IPR028301">
    <property type="entry name" value="V8_his_AS"/>
</dbReference>
<sequence>MNETTSTNDAMEPPNGPEEFRRLDNERSSERMPEELASQVEGRTLTITTREKFDLKAAEPVHYDADRWQLRLPEGTGLVMPGRASGRLSLDEIDKGITREYAGATELAPSRPAWVDFEPHAKVTAPRSTVLRRVDGELIEPHYGVFGADQRQVYYPGGYPWTCVGKVLVWDDWGSPYPAWSGSGVLIGDRTVLTAGHMCPWGSPNWAMQFIPAYYDGASTLSRGVSSYVSDYYGYDTGDSVSAWDMAVLRLYTPLGVNYGYFGTKNYNSAWEGGDYWTLAGYPDAVSGGNRPSRQMWWPVLDDDGSGSAEEVEYEADATAGNSGGPVFGFWNGQPYAIATHSGGSKTTFLWWTLEDTNVGAGGGALNSLVAWARSNWPA</sequence>
<dbReference type="EMBL" id="FSRJ01000005">
    <property type="protein sequence ID" value="SIO27465.1"/>
    <property type="molecule type" value="Genomic_DNA"/>
</dbReference>
<keyword evidence="1" id="KW-0732">Signal</keyword>
<dbReference type="AlphaFoldDB" id="A0A1N6I6B3"/>
<reference evidence="5" key="1">
    <citation type="submission" date="2016-11" db="EMBL/GenBank/DDBJ databases">
        <authorList>
            <person name="Varghese N."/>
            <person name="Submissions S."/>
        </authorList>
    </citation>
    <scope>NUCLEOTIDE SEQUENCE [LARGE SCALE GENOMIC DNA]</scope>
    <source>
        <strain evidence="5">DSM 8595</strain>
    </source>
</reference>
<evidence type="ECO:0000313" key="5">
    <source>
        <dbReference type="Proteomes" id="UP000184699"/>
    </source>
</evidence>
<dbReference type="InterPro" id="IPR001254">
    <property type="entry name" value="Trypsin_dom"/>
</dbReference>
<feature type="compositionally biased region" description="Basic and acidic residues" evidence="2">
    <location>
        <begin position="18"/>
        <end position="34"/>
    </location>
</feature>
<dbReference type="InterPro" id="IPR050966">
    <property type="entry name" value="Glutamyl_endopeptidase"/>
</dbReference>
<dbReference type="GO" id="GO:0006508">
    <property type="term" value="P:proteolysis"/>
    <property type="evidence" value="ECO:0007669"/>
    <property type="project" value="InterPro"/>
</dbReference>
<dbReference type="Pfam" id="PF00089">
    <property type="entry name" value="Trypsin"/>
    <property type="match status" value="1"/>
</dbReference>
<keyword evidence="5" id="KW-1185">Reference proteome</keyword>
<dbReference type="RefSeq" id="WP_200802770.1">
    <property type="nucleotide sequence ID" value="NZ_FSRJ01000005.1"/>
</dbReference>
<dbReference type="InterPro" id="IPR009003">
    <property type="entry name" value="Peptidase_S1_PA"/>
</dbReference>
<name>A0A1N6I6B3_9MICO</name>
<accession>A0A1N6I6B3</accession>
<proteinExistence type="predicted"/>
<dbReference type="PANTHER" id="PTHR15462:SF8">
    <property type="entry name" value="SERINE PROTEASE"/>
    <property type="match status" value="1"/>
</dbReference>
<dbReference type="Proteomes" id="UP000184699">
    <property type="component" value="Unassembled WGS sequence"/>
</dbReference>
<evidence type="ECO:0000256" key="2">
    <source>
        <dbReference type="SAM" id="MobiDB-lite"/>
    </source>
</evidence>
<protein>
    <submittedName>
        <fullName evidence="4">V8-like Glu-specific endopeptidase</fullName>
    </submittedName>
</protein>
<dbReference type="InterPro" id="IPR043504">
    <property type="entry name" value="Peptidase_S1_PA_chymotrypsin"/>
</dbReference>
<dbReference type="PROSITE" id="PS00672">
    <property type="entry name" value="V8_HIS"/>
    <property type="match status" value="1"/>
</dbReference>
<feature type="domain" description="Peptidase S1" evidence="3">
    <location>
        <begin position="183"/>
        <end position="345"/>
    </location>
</feature>
<dbReference type="Gene3D" id="2.40.10.10">
    <property type="entry name" value="Trypsin-like serine proteases"/>
    <property type="match status" value="2"/>
</dbReference>